<comment type="caution">
    <text evidence="9">The sequence shown here is derived from an EMBL/GenBank/DDBJ whole genome shotgun (WGS) entry which is preliminary data.</text>
</comment>
<gene>
    <name evidence="9" type="ORF">BESB_007550</name>
</gene>
<feature type="transmembrane region" description="Helical" evidence="8">
    <location>
        <begin position="334"/>
        <end position="361"/>
    </location>
</feature>
<feature type="region of interest" description="Disordered" evidence="7">
    <location>
        <begin position="29"/>
        <end position="72"/>
    </location>
</feature>
<feature type="transmembrane region" description="Helical" evidence="8">
    <location>
        <begin position="210"/>
        <end position="229"/>
    </location>
</feature>
<sequence length="660" mass="71650">MDPLPDHTGAADCKCSPCALGTRYPVWPQANRLDSSSHPRPASAASAPQSHGRASPGRTYRSPHSRAISEPAAAAWPSHVSLASPQPPLPVRHQSFFGRLFSFLTWHHAKTRVFPQTQETVPRAAGTYGVSFRYPSVPSTVDFPVRDRAAPSTDDASAYPTGATSAPEGGSADEGESYGGPESIADGIYDMVRSRGSATFTAKAELMGKVVFLLLGFTSLIGWNFSLNLAPYMSESLFPEATVNAENSFLAMFQIANLLVQLSLLYVGALRARFIIVGGWSAVIFLSVLTPVVVYLPANIAFICMHIMCFLMGVSSGLLQGAGFLIAGVMPKNFVGAVSVGQGMAGLVAFSLSALLSFAWFPLNARVGVTTTAWAVFLFAALVSVLYSAGVSILMQQPWARHALRRAAKQREQRLELARRRRQEREIAAVAAAAEAMECGLEGDMLEEEGMQTIVDSIPEHGGANQRLTEQQQEQITHESCAADTDARSLWRVALDVAPEMSAVFVTFFITLNIYPLLGPTLLNYNQSFPNHFLILFGVYGIGDLVGRSLPDLSRTAAWLSWLMLPRKYLLLSAFSRALFYIPFLAGYKLKGVPVVNDIWWYAIIMFFLALTHGWTGTLGFIYCGTKIENLGEKDFTGPLTVIALSLGLVAGLYVAYAVY</sequence>
<reference evidence="9 10" key="1">
    <citation type="submission" date="2017-09" db="EMBL/GenBank/DDBJ databases">
        <title>Genome sequencing of Besnoitia besnoiti strain Bb-Ger1.</title>
        <authorList>
            <person name="Schares G."/>
            <person name="Venepally P."/>
            <person name="Lorenzi H.A."/>
        </authorList>
    </citation>
    <scope>NUCLEOTIDE SEQUENCE [LARGE SCALE GENOMIC DNA]</scope>
    <source>
        <strain evidence="9 10">Bb-Ger1</strain>
    </source>
</reference>
<evidence type="ECO:0000313" key="9">
    <source>
        <dbReference type="EMBL" id="PFH38413.1"/>
    </source>
</evidence>
<evidence type="ECO:0000256" key="1">
    <source>
        <dbReference type="ARBA" id="ARBA00004141"/>
    </source>
</evidence>
<feature type="compositionally biased region" description="Low complexity" evidence="7">
    <location>
        <begin position="36"/>
        <end position="50"/>
    </location>
</feature>
<evidence type="ECO:0000256" key="8">
    <source>
        <dbReference type="SAM" id="Phobius"/>
    </source>
</evidence>
<evidence type="ECO:0000256" key="2">
    <source>
        <dbReference type="ARBA" id="ARBA00007965"/>
    </source>
</evidence>
<dbReference type="PANTHER" id="PTHR10332:SF10">
    <property type="entry name" value="EQUILIBRATIVE NUCLEOSIDE TRANSPORTER 4"/>
    <property type="match status" value="1"/>
</dbReference>
<dbReference type="STRING" id="94643.A0A2A9MQB6"/>
<comment type="similarity">
    <text evidence="2">Belongs to the SLC29A/ENT transporter (TC 2.A.57) family.</text>
</comment>
<feature type="transmembrane region" description="Helical" evidence="8">
    <location>
        <begin position="274"/>
        <end position="294"/>
    </location>
</feature>
<dbReference type="GO" id="GO:0005886">
    <property type="term" value="C:plasma membrane"/>
    <property type="evidence" value="ECO:0007669"/>
    <property type="project" value="TreeGrafter"/>
</dbReference>
<keyword evidence="5 8" id="KW-1133">Transmembrane helix</keyword>
<dbReference type="RefSeq" id="XP_029222422.1">
    <property type="nucleotide sequence ID" value="XM_029359509.1"/>
</dbReference>
<proteinExistence type="inferred from homology"/>
<keyword evidence="4 8" id="KW-0812">Transmembrane</keyword>
<accession>A0A2A9MQB6</accession>
<keyword evidence="3" id="KW-0813">Transport</keyword>
<feature type="transmembrane region" description="Helical" evidence="8">
    <location>
        <begin position="569"/>
        <end position="588"/>
    </location>
</feature>
<dbReference type="Pfam" id="PF01733">
    <property type="entry name" value="Nucleoside_tran"/>
    <property type="match status" value="1"/>
</dbReference>
<dbReference type="InterPro" id="IPR036259">
    <property type="entry name" value="MFS_trans_sf"/>
</dbReference>
<evidence type="ECO:0000256" key="5">
    <source>
        <dbReference type="ARBA" id="ARBA00022989"/>
    </source>
</evidence>
<feature type="region of interest" description="Disordered" evidence="7">
    <location>
        <begin position="143"/>
        <end position="178"/>
    </location>
</feature>
<evidence type="ECO:0000256" key="3">
    <source>
        <dbReference type="ARBA" id="ARBA00022448"/>
    </source>
</evidence>
<feature type="transmembrane region" description="Helical" evidence="8">
    <location>
        <begin position="497"/>
        <end position="517"/>
    </location>
</feature>
<evidence type="ECO:0000313" key="10">
    <source>
        <dbReference type="Proteomes" id="UP000224006"/>
    </source>
</evidence>
<name>A0A2A9MQB6_BESBE</name>
<dbReference type="OrthoDB" id="1856718at2759"/>
<dbReference type="KEGG" id="bbes:BESB_007550"/>
<feature type="transmembrane region" description="Helical" evidence="8">
    <location>
        <begin position="300"/>
        <end position="327"/>
    </location>
</feature>
<keyword evidence="10" id="KW-1185">Reference proteome</keyword>
<dbReference type="PANTHER" id="PTHR10332">
    <property type="entry name" value="EQUILIBRATIVE NUCLEOSIDE TRANSPORTER"/>
    <property type="match status" value="1"/>
</dbReference>
<comment type="subcellular location">
    <subcellularLocation>
        <location evidence="1">Membrane</location>
        <topology evidence="1">Multi-pass membrane protein</topology>
    </subcellularLocation>
</comment>
<feature type="transmembrane region" description="Helical" evidence="8">
    <location>
        <begin position="373"/>
        <end position="395"/>
    </location>
</feature>
<dbReference type="GeneID" id="40305817"/>
<dbReference type="AlphaFoldDB" id="A0A2A9MQB6"/>
<dbReference type="SUPFAM" id="SSF103473">
    <property type="entry name" value="MFS general substrate transporter"/>
    <property type="match status" value="1"/>
</dbReference>
<evidence type="ECO:0000256" key="4">
    <source>
        <dbReference type="ARBA" id="ARBA00022692"/>
    </source>
</evidence>
<feature type="transmembrane region" description="Helical" evidence="8">
    <location>
        <begin position="636"/>
        <end position="657"/>
    </location>
</feature>
<dbReference type="Proteomes" id="UP000224006">
    <property type="component" value="Chromosome I"/>
</dbReference>
<organism evidence="9 10">
    <name type="scientific">Besnoitia besnoiti</name>
    <name type="common">Apicomplexan protozoan</name>
    <dbReference type="NCBI Taxonomy" id="94643"/>
    <lineage>
        <taxon>Eukaryota</taxon>
        <taxon>Sar</taxon>
        <taxon>Alveolata</taxon>
        <taxon>Apicomplexa</taxon>
        <taxon>Conoidasida</taxon>
        <taxon>Coccidia</taxon>
        <taxon>Eucoccidiorida</taxon>
        <taxon>Eimeriorina</taxon>
        <taxon>Sarcocystidae</taxon>
        <taxon>Besnoitia</taxon>
    </lineage>
</organism>
<dbReference type="EMBL" id="NWUJ01000001">
    <property type="protein sequence ID" value="PFH38413.1"/>
    <property type="molecule type" value="Genomic_DNA"/>
</dbReference>
<feature type="transmembrane region" description="Helical" evidence="8">
    <location>
        <begin position="249"/>
        <end position="267"/>
    </location>
</feature>
<feature type="transmembrane region" description="Helical" evidence="8">
    <location>
        <begin position="600"/>
        <end position="624"/>
    </location>
</feature>
<dbReference type="VEuPathDB" id="ToxoDB:BESB_007550"/>
<keyword evidence="6 8" id="KW-0472">Membrane</keyword>
<protein>
    <submittedName>
        <fullName evidence="9">Nucleoside transporter protein</fullName>
    </submittedName>
</protein>
<evidence type="ECO:0000256" key="7">
    <source>
        <dbReference type="SAM" id="MobiDB-lite"/>
    </source>
</evidence>
<dbReference type="GO" id="GO:0005337">
    <property type="term" value="F:nucleoside transmembrane transporter activity"/>
    <property type="evidence" value="ECO:0007669"/>
    <property type="project" value="InterPro"/>
</dbReference>
<evidence type="ECO:0000256" key="6">
    <source>
        <dbReference type="ARBA" id="ARBA00023136"/>
    </source>
</evidence>
<dbReference type="InterPro" id="IPR002259">
    <property type="entry name" value="Eqnu_transpt"/>
</dbReference>